<evidence type="ECO:0000256" key="1">
    <source>
        <dbReference type="ARBA" id="ARBA00005594"/>
    </source>
</evidence>
<dbReference type="Gene3D" id="3.10.20.590">
    <property type="match status" value="1"/>
</dbReference>
<dbReference type="InterPro" id="IPR009008">
    <property type="entry name" value="Val/Leu/Ile-tRNA-synth_edit"/>
</dbReference>
<dbReference type="Pfam" id="PF00133">
    <property type="entry name" value="tRNA-synt_1"/>
    <property type="match status" value="1"/>
</dbReference>
<gene>
    <name evidence="9" type="primary">leuS</name>
    <name evidence="15" type="ORF">AUJ30_00550</name>
</gene>
<evidence type="ECO:0000256" key="9">
    <source>
        <dbReference type="HAMAP-Rule" id="MF_00049"/>
    </source>
</evidence>
<dbReference type="FunFam" id="3.40.50.620:FF:000056">
    <property type="entry name" value="Leucine--tRNA ligase"/>
    <property type="match status" value="1"/>
</dbReference>
<proteinExistence type="inferred from homology"/>
<dbReference type="InterPro" id="IPR014729">
    <property type="entry name" value="Rossmann-like_a/b/a_fold"/>
</dbReference>
<dbReference type="Proteomes" id="UP000182693">
    <property type="component" value="Unassembled WGS sequence"/>
</dbReference>
<dbReference type="InterPro" id="IPR015413">
    <property type="entry name" value="Methionyl/Leucyl_tRNA_Synth"/>
</dbReference>
<feature type="domain" description="Methionyl/Leucyl tRNA synthetase" evidence="13">
    <location>
        <begin position="42"/>
        <end position="183"/>
    </location>
</feature>
<dbReference type="AlphaFoldDB" id="A0A1J4Y399"/>
<keyword evidence="7 9" id="KW-0030">Aminoacyl-tRNA synthetase</keyword>
<name>A0A1J4Y399_9BACT</name>
<dbReference type="EMBL" id="MNWX01000009">
    <property type="protein sequence ID" value="OIO65726.1"/>
    <property type="molecule type" value="Genomic_DNA"/>
</dbReference>
<feature type="domain" description="Leucyl-tRNA synthetase editing" evidence="14">
    <location>
        <begin position="221"/>
        <end position="418"/>
    </location>
</feature>
<evidence type="ECO:0000256" key="6">
    <source>
        <dbReference type="ARBA" id="ARBA00022917"/>
    </source>
</evidence>
<comment type="similarity">
    <text evidence="1 9 10">Belongs to the class-I aminoacyl-tRNA synthetase family.</text>
</comment>
<dbReference type="GO" id="GO:0005524">
    <property type="term" value="F:ATP binding"/>
    <property type="evidence" value="ECO:0007669"/>
    <property type="project" value="UniProtKB-UniRule"/>
</dbReference>
<feature type="short sequence motif" description="'KMSKS' region" evidence="9">
    <location>
        <begin position="606"/>
        <end position="610"/>
    </location>
</feature>
<keyword evidence="5 9" id="KW-0067">ATP-binding</keyword>
<evidence type="ECO:0000259" key="14">
    <source>
        <dbReference type="Pfam" id="PF13603"/>
    </source>
</evidence>
<dbReference type="FunFam" id="1.10.730.10:FF:000002">
    <property type="entry name" value="Leucine--tRNA ligase"/>
    <property type="match status" value="1"/>
</dbReference>
<evidence type="ECO:0000256" key="8">
    <source>
        <dbReference type="ARBA" id="ARBA00047469"/>
    </source>
</evidence>
<dbReference type="EC" id="6.1.1.4" evidence="9"/>
<dbReference type="SUPFAM" id="SSF52374">
    <property type="entry name" value="Nucleotidylyl transferase"/>
    <property type="match status" value="1"/>
</dbReference>
<feature type="short sequence motif" description="'HIGH' region" evidence="9">
    <location>
        <begin position="43"/>
        <end position="53"/>
    </location>
</feature>
<evidence type="ECO:0000256" key="4">
    <source>
        <dbReference type="ARBA" id="ARBA00022741"/>
    </source>
</evidence>
<dbReference type="PANTHER" id="PTHR43740">
    <property type="entry name" value="LEUCYL-TRNA SYNTHETASE"/>
    <property type="match status" value="1"/>
</dbReference>
<protein>
    <recommendedName>
        <fullName evidence="9">Leucine--tRNA ligase</fullName>
        <ecNumber evidence="9">6.1.1.4</ecNumber>
    </recommendedName>
    <alternativeName>
        <fullName evidence="9">Leucyl-tRNA synthetase</fullName>
        <shortName evidence="9">LeuRS</shortName>
    </alternativeName>
</protein>
<evidence type="ECO:0000259" key="13">
    <source>
        <dbReference type="Pfam" id="PF09334"/>
    </source>
</evidence>
<evidence type="ECO:0000256" key="3">
    <source>
        <dbReference type="ARBA" id="ARBA00022598"/>
    </source>
</evidence>
<dbReference type="PRINTS" id="PR00985">
    <property type="entry name" value="TRNASYNTHLEU"/>
</dbReference>
<keyword evidence="3 9" id="KW-0436">Ligase</keyword>
<dbReference type="FunFam" id="3.10.20.590:FF:000001">
    <property type="entry name" value="Leucine--tRNA ligase"/>
    <property type="match status" value="1"/>
</dbReference>
<dbReference type="Pfam" id="PF08264">
    <property type="entry name" value="Anticodon_1"/>
    <property type="match status" value="1"/>
</dbReference>
<dbReference type="CDD" id="cd00812">
    <property type="entry name" value="LeuRS_core"/>
    <property type="match status" value="1"/>
</dbReference>
<dbReference type="STRING" id="1805425.AUJ30_00550"/>
<feature type="domain" description="Aminoacyl-tRNA synthetase class Ia" evidence="11">
    <location>
        <begin position="430"/>
        <end position="636"/>
    </location>
</feature>
<evidence type="ECO:0000256" key="7">
    <source>
        <dbReference type="ARBA" id="ARBA00023146"/>
    </source>
</evidence>
<comment type="catalytic activity">
    <reaction evidence="8 9">
        <text>tRNA(Leu) + L-leucine + ATP = L-leucyl-tRNA(Leu) + AMP + diphosphate</text>
        <dbReference type="Rhea" id="RHEA:11688"/>
        <dbReference type="Rhea" id="RHEA-COMP:9613"/>
        <dbReference type="Rhea" id="RHEA-COMP:9622"/>
        <dbReference type="ChEBI" id="CHEBI:30616"/>
        <dbReference type="ChEBI" id="CHEBI:33019"/>
        <dbReference type="ChEBI" id="CHEBI:57427"/>
        <dbReference type="ChEBI" id="CHEBI:78442"/>
        <dbReference type="ChEBI" id="CHEBI:78494"/>
        <dbReference type="ChEBI" id="CHEBI:456215"/>
        <dbReference type="EC" id="6.1.1.4"/>
    </reaction>
</comment>
<dbReference type="Gene3D" id="3.40.50.620">
    <property type="entry name" value="HUPs"/>
    <property type="match status" value="2"/>
</dbReference>
<dbReference type="GO" id="GO:0002161">
    <property type="term" value="F:aminoacyl-tRNA deacylase activity"/>
    <property type="evidence" value="ECO:0007669"/>
    <property type="project" value="InterPro"/>
</dbReference>
<dbReference type="Gene3D" id="1.10.730.10">
    <property type="entry name" value="Isoleucyl-tRNA Synthetase, Domain 1"/>
    <property type="match status" value="2"/>
</dbReference>
<keyword evidence="2 9" id="KW-0963">Cytoplasm</keyword>
<evidence type="ECO:0000313" key="16">
    <source>
        <dbReference type="Proteomes" id="UP000182693"/>
    </source>
</evidence>
<organism evidence="15 16">
    <name type="scientific">Candidatus Wolfebacteria bacterium CG1_02_39_135</name>
    <dbReference type="NCBI Taxonomy" id="1805425"/>
    <lineage>
        <taxon>Bacteria</taxon>
        <taxon>Candidatus Wolfeibacteriota</taxon>
    </lineage>
</organism>
<keyword evidence="6 9" id="KW-0648">Protein biosynthesis</keyword>
<evidence type="ECO:0000256" key="2">
    <source>
        <dbReference type="ARBA" id="ARBA00022490"/>
    </source>
</evidence>
<dbReference type="Pfam" id="PF09334">
    <property type="entry name" value="tRNA-synt_1g"/>
    <property type="match status" value="1"/>
</dbReference>
<dbReference type="InterPro" id="IPR009080">
    <property type="entry name" value="tRNAsynth_Ia_anticodon-bd"/>
</dbReference>
<accession>A0A1J4Y399</accession>
<comment type="caution">
    <text evidence="15">The sequence shown here is derived from an EMBL/GenBank/DDBJ whole genome shotgun (WGS) entry which is preliminary data.</text>
</comment>
<evidence type="ECO:0000259" key="11">
    <source>
        <dbReference type="Pfam" id="PF00133"/>
    </source>
</evidence>
<dbReference type="FunFam" id="3.40.50.620:FF:000003">
    <property type="entry name" value="Leucine--tRNA ligase"/>
    <property type="match status" value="1"/>
</dbReference>
<dbReference type="Pfam" id="PF13603">
    <property type="entry name" value="tRNA-synt_1_2"/>
    <property type="match status" value="1"/>
</dbReference>
<sequence>MSKVFNHQKIEKKWQKKWEKQKIYQVKDSVKNKKNFYHLVMFPYPSGDLHIGHWYNFAPADVYARLKRAQGFNVLSPIGFDSFGLPAENAAIKRKIHPKDWTYKNIGTMTGQLKSIGAVYDWSRKIITSDPEYYKWTQWIFLQLFKNGLAYKKKAAANWCPSCHTVLANEQVIDGECERCGHEVVQREIEQWLFKITDYAEKLLSGLDKIDWPEKTKIMQRNWIGKSEGAEIEFTIKDTELNIKAFTTRPDTLFGATYLVLSPEHPLIKSLEYRIKNLGEVKKYIAKAKRKTELQRTDLAKEKTGVELKGVKAINPANKKEIPIWVADYVLATYGTGAIMAVPAHDSRDFAFAKKFKVPIMKVINPVLMRVPNPAARADAAVSELAIGGDFWEGEGEMINSAKFNGMPSEKARWLITKFVAGKRKIQYRLRDWIVSRQRYWGAPIPMIYCERCAREKRGERKEMPGWYAVLEKDLPVLLPNVKNYLPTEEGKSPLAHSEKFINAKCPKCGGPAKRETDTMDTFVCSSWYYLRYVDPKNSEKFADAEKIKKWLPVDIYIGGAEHTVLHLLYSRFFTKALCDFGYLNFDEPFLKLRHQGIILSQDNQKMSKSRGNVVNPDDIVNKFGADAVRLYLCFMGPYDQGGPWNPTGILGVRRFLDRVFKLKSQPDAKENSALKRLLHQTIKKVGDDIEILHFNTAVSALMVFLNEIEKSGVLSSESYGIFLKILSPFAPYLAEELWEKLGHKTSIHLEPWPKYDIKLIQEDKFELVIQINGRVRDKISVETDISQEEAEKIVFSREKIKNWLKGKKVKKIIFVPNRLINIVI</sequence>
<keyword evidence="4 9" id="KW-0547">Nucleotide-binding</keyword>
<dbReference type="InterPro" id="IPR013155">
    <property type="entry name" value="M/V/L/I-tRNA-synth_anticd-bd"/>
</dbReference>
<dbReference type="SUPFAM" id="SSF47323">
    <property type="entry name" value="Anticodon-binding domain of a subclass of class I aminoacyl-tRNA synthetases"/>
    <property type="match status" value="1"/>
</dbReference>
<evidence type="ECO:0000256" key="5">
    <source>
        <dbReference type="ARBA" id="ARBA00022840"/>
    </source>
</evidence>
<feature type="domain" description="Methionyl/Valyl/Leucyl/Isoleucyl-tRNA synthetase anticodon-binding" evidence="12">
    <location>
        <begin position="677"/>
        <end position="787"/>
    </location>
</feature>
<dbReference type="NCBIfam" id="TIGR00396">
    <property type="entry name" value="leuS_bact"/>
    <property type="match status" value="1"/>
</dbReference>
<dbReference type="InterPro" id="IPR002302">
    <property type="entry name" value="Leu-tRNA-ligase"/>
</dbReference>
<dbReference type="GO" id="GO:0006429">
    <property type="term" value="P:leucyl-tRNA aminoacylation"/>
    <property type="evidence" value="ECO:0007669"/>
    <property type="project" value="UniProtKB-UniRule"/>
</dbReference>
<comment type="subcellular location">
    <subcellularLocation>
        <location evidence="9">Cytoplasm</location>
    </subcellularLocation>
</comment>
<dbReference type="CDD" id="cd07958">
    <property type="entry name" value="Anticodon_Ia_Leu_BEm"/>
    <property type="match status" value="1"/>
</dbReference>
<dbReference type="GO" id="GO:0005829">
    <property type="term" value="C:cytosol"/>
    <property type="evidence" value="ECO:0007669"/>
    <property type="project" value="TreeGrafter"/>
</dbReference>
<dbReference type="InterPro" id="IPR025709">
    <property type="entry name" value="Leu_tRNA-synth_edit"/>
</dbReference>
<feature type="binding site" evidence="9">
    <location>
        <position position="609"/>
    </location>
    <ligand>
        <name>ATP</name>
        <dbReference type="ChEBI" id="CHEBI:30616"/>
    </ligand>
</feature>
<dbReference type="GO" id="GO:0004823">
    <property type="term" value="F:leucine-tRNA ligase activity"/>
    <property type="evidence" value="ECO:0007669"/>
    <property type="project" value="UniProtKB-UniRule"/>
</dbReference>
<dbReference type="SUPFAM" id="SSF50677">
    <property type="entry name" value="ValRS/IleRS/LeuRS editing domain"/>
    <property type="match status" value="1"/>
</dbReference>
<dbReference type="InterPro" id="IPR002300">
    <property type="entry name" value="aa-tRNA-synth_Ia"/>
</dbReference>
<evidence type="ECO:0000259" key="12">
    <source>
        <dbReference type="Pfam" id="PF08264"/>
    </source>
</evidence>
<evidence type="ECO:0000313" key="15">
    <source>
        <dbReference type="EMBL" id="OIO65726.1"/>
    </source>
</evidence>
<dbReference type="PANTHER" id="PTHR43740:SF2">
    <property type="entry name" value="LEUCINE--TRNA LIGASE, MITOCHONDRIAL"/>
    <property type="match status" value="1"/>
</dbReference>
<dbReference type="HAMAP" id="MF_00049_B">
    <property type="entry name" value="Leu_tRNA_synth_B"/>
    <property type="match status" value="1"/>
</dbReference>
<evidence type="ECO:0000256" key="10">
    <source>
        <dbReference type="RuleBase" id="RU363039"/>
    </source>
</evidence>
<reference evidence="15 16" key="1">
    <citation type="journal article" date="2016" name="Environ. Microbiol.">
        <title>Genomic resolution of a cold subsurface aquifer community provides metabolic insights for novel microbes adapted to high CO concentrations.</title>
        <authorList>
            <person name="Probst A.J."/>
            <person name="Castelle C.J."/>
            <person name="Singh A."/>
            <person name="Brown C.T."/>
            <person name="Anantharaman K."/>
            <person name="Sharon I."/>
            <person name="Hug L.A."/>
            <person name="Burstein D."/>
            <person name="Emerson J.B."/>
            <person name="Thomas B.C."/>
            <person name="Banfield J.F."/>
        </authorList>
    </citation>
    <scope>NUCLEOTIDE SEQUENCE [LARGE SCALE GENOMIC DNA]</scope>
    <source>
        <strain evidence="15">CG1_02_39_135</strain>
    </source>
</reference>